<dbReference type="RefSeq" id="WP_231419783.1">
    <property type="nucleotide sequence ID" value="NZ_CP126446.1"/>
</dbReference>
<dbReference type="InterPro" id="IPR011006">
    <property type="entry name" value="CheY-like_superfamily"/>
</dbReference>
<evidence type="ECO:0000313" key="4">
    <source>
        <dbReference type="Proteomes" id="UP001236652"/>
    </source>
</evidence>
<dbReference type="InterPro" id="IPR013972">
    <property type="entry name" value="YcbB"/>
</dbReference>
<evidence type="ECO:0000256" key="1">
    <source>
        <dbReference type="PROSITE-ProRule" id="PRU00169"/>
    </source>
</evidence>
<feature type="modified residue" description="4-aspartylphosphate" evidence="1">
    <location>
        <position position="54"/>
    </location>
</feature>
<reference evidence="3 4" key="1">
    <citation type="submission" date="2023-05" db="EMBL/GenBank/DDBJ databases">
        <title>Comparative genomics reveals the evidence of polycyclic aromatic hydrocarbons degradation in moderately halophilic genus Pontibacillus.</title>
        <authorList>
            <person name="Yang H."/>
            <person name="Qian Z."/>
        </authorList>
    </citation>
    <scope>NUCLEOTIDE SEQUENCE [LARGE SCALE GENOMIC DNA]</scope>
    <source>
        <strain evidence="4">HN14</strain>
    </source>
</reference>
<dbReference type="Proteomes" id="UP001236652">
    <property type="component" value="Chromosome"/>
</dbReference>
<dbReference type="SUPFAM" id="SSF52172">
    <property type="entry name" value="CheY-like"/>
    <property type="match status" value="1"/>
</dbReference>
<proteinExistence type="predicted"/>
<dbReference type="Gene3D" id="3.40.50.2300">
    <property type="match status" value="1"/>
</dbReference>
<gene>
    <name evidence="3" type="ORF">QNI29_01870</name>
</gene>
<dbReference type="SMART" id="SM00448">
    <property type="entry name" value="REC"/>
    <property type="match status" value="1"/>
</dbReference>
<organism evidence="3 4">
    <name type="scientific">Pontibacillus chungwhensis</name>
    <dbReference type="NCBI Taxonomy" id="265426"/>
    <lineage>
        <taxon>Bacteria</taxon>
        <taxon>Bacillati</taxon>
        <taxon>Bacillota</taxon>
        <taxon>Bacilli</taxon>
        <taxon>Bacillales</taxon>
        <taxon>Bacillaceae</taxon>
        <taxon>Pontibacillus</taxon>
    </lineage>
</organism>
<dbReference type="EMBL" id="CP126446">
    <property type="protein sequence ID" value="WIF98442.1"/>
    <property type="molecule type" value="Genomic_DNA"/>
</dbReference>
<dbReference type="PANTHER" id="PTHR43228:SF8">
    <property type="entry name" value="TRANSCRIPTIONAL REGULATORY PROTEIN GLNL"/>
    <property type="match status" value="1"/>
</dbReference>
<dbReference type="Pfam" id="PF08664">
    <property type="entry name" value="YcbB"/>
    <property type="match status" value="1"/>
</dbReference>
<keyword evidence="1" id="KW-0597">Phosphoprotein</keyword>
<evidence type="ECO:0000259" key="2">
    <source>
        <dbReference type="PROSITE" id="PS50110"/>
    </source>
</evidence>
<name>A0ABY8UZM0_9BACI</name>
<dbReference type="PROSITE" id="PS50110">
    <property type="entry name" value="RESPONSE_REGULATORY"/>
    <property type="match status" value="1"/>
</dbReference>
<keyword evidence="4" id="KW-1185">Reference proteome</keyword>
<dbReference type="Pfam" id="PF00072">
    <property type="entry name" value="Response_reg"/>
    <property type="match status" value="1"/>
</dbReference>
<protein>
    <submittedName>
        <fullName evidence="3">Response regulator</fullName>
    </submittedName>
</protein>
<dbReference type="InterPro" id="IPR052048">
    <property type="entry name" value="ST_Response_Regulator"/>
</dbReference>
<dbReference type="InterPro" id="IPR001789">
    <property type="entry name" value="Sig_transdc_resp-reg_receiver"/>
</dbReference>
<accession>A0ABY8UZM0</accession>
<feature type="domain" description="Response regulatory" evidence="2">
    <location>
        <begin position="2"/>
        <end position="118"/>
    </location>
</feature>
<evidence type="ECO:0000313" key="3">
    <source>
        <dbReference type="EMBL" id="WIF98442.1"/>
    </source>
</evidence>
<dbReference type="PANTHER" id="PTHR43228">
    <property type="entry name" value="TWO-COMPONENT RESPONSE REGULATOR"/>
    <property type="match status" value="1"/>
</dbReference>
<sequence length="307" mass="34934">MNYFLVDDDVTIRAMLTEMIEDEDLGEVVGEREDGSALDAHVLKTNKVDIRIIDLLMTKRDGLETLRQIQHDFTGKVVMISQVESKDLIGEAYSLGVEYYITKPLNRIEVTSILSKVNERIVLDQSIHTIQQSLNVISGQNTATATARTSVANKSLKEEGHSILVELGVIGEIGSRDLLEMIEYMDQDKGLEGKETMSLKGIYHQIAVSRAGDEAKHSVLQREVKASEQRVRRVVHQGLSYIASLGLNDFAHPVFDKYASTFFDYEQARKKMLKLDQGKDKNVNRVRIDTKKFIYMLYFEAKRKRME</sequence>